<proteinExistence type="predicted"/>
<gene>
    <name evidence="3" type="ORF">FXF68_22825</name>
</gene>
<accession>A0A5D3FFD5</accession>
<dbReference type="RefSeq" id="WP_148762476.1">
    <property type="nucleotide sequence ID" value="NZ_VSRQ01000005.1"/>
</dbReference>
<dbReference type="Proteomes" id="UP000323505">
    <property type="component" value="Unassembled WGS sequence"/>
</dbReference>
<keyword evidence="1" id="KW-0472">Membrane</keyword>
<evidence type="ECO:0000313" key="3">
    <source>
        <dbReference type="EMBL" id="TYK46692.1"/>
    </source>
</evidence>
<name>A0A5D3FFD5_9ACTN</name>
<keyword evidence="4" id="KW-1185">Reference proteome</keyword>
<keyword evidence="1" id="KW-1133">Transmembrane helix</keyword>
<organism evidence="3 4">
    <name type="scientific">Actinomadura decatromicini</name>
    <dbReference type="NCBI Taxonomy" id="2604572"/>
    <lineage>
        <taxon>Bacteria</taxon>
        <taxon>Bacillati</taxon>
        <taxon>Actinomycetota</taxon>
        <taxon>Actinomycetes</taxon>
        <taxon>Streptosporangiales</taxon>
        <taxon>Thermomonosporaceae</taxon>
        <taxon>Actinomadura</taxon>
    </lineage>
</organism>
<dbReference type="EMBL" id="VSRQ01000005">
    <property type="protein sequence ID" value="TYK46692.1"/>
    <property type="molecule type" value="Genomic_DNA"/>
</dbReference>
<dbReference type="AlphaFoldDB" id="A0A5D3FFD5"/>
<comment type="caution">
    <text evidence="3">The sequence shown here is derived from an EMBL/GenBank/DDBJ whole genome shotgun (WGS) entry which is preliminary data.</text>
</comment>
<dbReference type="Pfam" id="PF13828">
    <property type="entry name" value="DUF4190"/>
    <property type="match status" value="1"/>
</dbReference>
<reference evidence="3 4" key="1">
    <citation type="submission" date="2019-08" db="EMBL/GenBank/DDBJ databases">
        <title>Actinomadura sp. nov. CYP1-5 isolated from mountain soil.</title>
        <authorList>
            <person name="Songsumanus A."/>
            <person name="Kuncharoen N."/>
            <person name="Kudo T."/>
            <person name="Yuki M."/>
            <person name="Igarashi Y."/>
            <person name="Tanasupawat S."/>
        </authorList>
    </citation>
    <scope>NUCLEOTIDE SEQUENCE [LARGE SCALE GENOMIC DNA]</scope>
    <source>
        <strain evidence="3 4">CYP1-5</strain>
    </source>
</reference>
<protein>
    <submittedName>
        <fullName evidence="3">DUF4190 domain-containing protein</fullName>
    </submittedName>
</protein>
<feature type="domain" description="DUF4190" evidence="2">
    <location>
        <begin position="14"/>
        <end position="70"/>
    </location>
</feature>
<keyword evidence="1" id="KW-0812">Transmembrane</keyword>
<evidence type="ECO:0000313" key="4">
    <source>
        <dbReference type="Proteomes" id="UP000323505"/>
    </source>
</evidence>
<feature type="transmembrane region" description="Helical" evidence="1">
    <location>
        <begin position="12"/>
        <end position="40"/>
    </location>
</feature>
<evidence type="ECO:0000259" key="2">
    <source>
        <dbReference type="Pfam" id="PF13828"/>
    </source>
</evidence>
<sequence length="210" mass="22595">MDQSQAAQPKTSGLAIAALVTGLLGCLSVVGLVLGIVALFRIRRTGDKGRNLAIGGIVAFAAWTVLFVVLASFGVLRFSAYVGLDRQPESSVSGAGPLPFRVGQCLDLRGEELRYESVVLACDSPHDGQIVHRYDAPPGLYPGDQAFKAQAWDECQRAKVKIRLPLPPPPPRITLSMRYTTEGAWAAGFRHVFCYVKATDGKLNGSILKE</sequence>
<evidence type="ECO:0000256" key="1">
    <source>
        <dbReference type="SAM" id="Phobius"/>
    </source>
</evidence>
<feature type="transmembrane region" description="Helical" evidence="1">
    <location>
        <begin position="52"/>
        <end position="76"/>
    </location>
</feature>
<dbReference type="InterPro" id="IPR025241">
    <property type="entry name" value="DUF4190"/>
</dbReference>